<keyword evidence="3" id="KW-0479">Metal-binding</keyword>
<name>A0A4P6YUD5_9LACO</name>
<dbReference type="SUPFAM" id="SSF53807">
    <property type="entry name" value="Helical backbone' metal receptor"/>
    <property type="match status" value="1"/>
</dbReference>
<keyword evidence="4 5" id="KW-0732">Signal</keyword>
<protein>
    <submittedName>
        <fullName evidence="6">Metal ABC transporter substrate-binding protein</fullName>
    </submittedName>
</protein>
<dbReference type="AlphaFoldDB" id="A0A4P6YUD5"/>
<dbReference type="PANTHER" id="PTHR42953:SF1">
    <property type="entry name" value="METAL-BINDING PROTEIN HI_0362-RELATED"/>
    <property type="match status" value="1"/>
</dbReference>
<dbReference type="GO" id="GO:0030313">
    <property type="term" value="C:cell envelope"/>
    <property type="evidence" value="ECO:0007669"/>
    <property type="project" value="UniProtKB-SubCell"/>
</dbReference>
<proteinExistence type="predicted"/>
<evidence type="ECO:0000313" key="6">
    <source>
        <dbReference type="EMBL" id="QBO36331.1"/>
    </source>
</evidence>
<organism evidence="6 7">
    <name type="scientific">Periweissella cryptocerci</name>
    <dbReference type="NCBI Taxonomy" id="2506420"/>
    <lineage>
        <taxon>Bacteria</taxon>
        <taxon>Bacillati</taxon>
        <taxon>Bacillota</taxon>
        <taxon>Bacilli</taxon>
        <taxon>Lactobacillales</taxon>
        <taxon>Lactobacillaceae</taxon>
        <taxon>Periweissella</taxon>
    </lineage>
</organism>
<evidence type="ECO:0000256" key="5">
    <source>
        <dbReference type="SAM" id="SignalP"/>
    </source>
</evidence>
<feature type="chain" id="PRO_5020611384" evidence="5">
    <location>
        <begin position="27"/>
        <end position="296"/>
    </location>
</feature>
<dbReference type="EMBL" id="CP037940">
    <property type="protein sequence ID" value="QBO36331.1"/>
    <property type="molecule type" value="Genomic_DNA"/>
</dbReference>
<dbReference type="Proteomes" id="UP000292886">
    <property type="component" value="Chromosome"/>
</dbReference>
<dbReference type="InterPro" id="IPR050492">
    <property type="entry name" value="Bact_metal-bind_prot9"/>
</dbReference>
<dbReference type="GO" id="GO:0046872">
    <property type="term" value="F:metal ion binding"/>
    <property type="evidence" value="ECO:0007669"/>
    <property type="project" value="UniProtKB-KW"/>
</dbReference>
<dbReference type="GO" id="GO:0030001">
    <property type="term" value="P:metal ion transport"/>
    <property type="evidence" value="ECO:0007669"/>
    <property type="project" value="InterPro"/>
</dbReference>
<evidence type="ECO:0000313" key="7">
    <source>
        <dbReference type="Proteomes" id="UP000292886"/>
    </source>
</evidence>
<evidence type="ECO:0000256" key="1">
    <source>
        <dbReference type="ARBA" id="ARBA00004196"/>
    </source>
</evidence>
<dbReference type="Gene3D" id="3.40.50.1980">
    <property type="entry name" value="Nitrogenase molybdenum iron protein domain"/>
    <property type="match status" value="2"/>
</dbReference>
<dbReference type="PANTHER" id="PTHR42953">
    <property type="entry name" value="HIGH-AFFINITY ZINC UPTAKE SYSTEM PROTEIN ZNUA-RELATED"/>
    <property type="match status" value="1"/>
</dbReference>
<accession>A0A4P6YUD5</accession>
<keyword evidence="2" id="KW-0813">Transport</keyword>
<dbReference type="RefSeq" id="WP_133363408.1">
    <property type="nucleotide sequence ID" value="NZ_CP037940.1"/>
</dbReference>
<feature type="signal peptide" evidence="5">
    <location>
        <begin position="1"/>
        <end position="26"/>
    </location>
</feature>
<sequence length="296" mass="32151">MKKMFTMLLVVPILILVAGCGQNTTAKNDKITVVASTDFYAQVAKTVLGDHGTATAVIHDSTVSPEEFEPTPKTAKLVAKANVVVANGLGYDSWLNGMAKSNGRKAQLIRVGEDVLHEKVGVNPHVWNNPANMQKLATKLAADFAKKDPKNKADYEANAQKYVQQLKPVTDMVAQLKAQGKGKAVAVTEPVYDLMLSAVGYKISDQDFAEEIEEGADPKPNDLQALQNDLKNHKVQFLVENTQSSGNIISSIVKLAKQANVPVVKVTETLPTGENYVSWQLNSLKQIQKIQEEAGK</sequence>
<evidence type="ECO:0000256" key="3">
    <source>
        <dbReference type="ARBA" id="ARBA00022723"/>
    </source>
</evidence>
<dbReference type="OrthoDB" id="9810636at2"/>
<comment type="subcellular location">
    <subcellularLocation>
        <location evidence="1">Cell envelope</location>
    </subcellularLocation>
</comment>
<keyword evidence="7" id="KW-1185">Reference proteome</keyword>
<dbReference type="PROSITE" id="PS51257">
    <property type="entry name" value="PROKAR_LIPOPROTEIN"/>
    <property type="match status" value="1"/>
</dbReference>
<dbReference type="InterPro" id="IPR006127">
    <property type="entry name" value="ZnuA-like"/>
</dbReference>
<evidence type="ECO:0000256" key="4">
    <source>
        <dbReference type="ARBA" id="ARBA00022729"/>
    </source>
</evidence>
<dbReference type="Pfam" id="PF01297">
    <property type="entry name" value="ZnuA"/>
    <property type="match status" value="1"/>
</dbReference>
<dbReference type="KEGG" id="wei:EQG49_07595"/>
<reference evidence="7" key="1">
    <citation type="submission" date="2019-03" db="EMBL/GenBank/DDBJ databases">
        <title>Weissella sp. 26KH-42 Genome sequencing.</title>
        <authorList>
            <person name="Heo J."/>
            <person name="Kim S.-J."/>
            <person name="Kim J.-S."/>
            <person name="Hong S.-B."/>
            <person name="Kwon S.-W."/>
        </authorList>
    </citation>
    <scope>NUCLEOTIDE SEQUENCE [LARGE SCALE GENOMIC DNA]</scope>
    <source>
        <strain evidence="7">26KH-42</strain>
    </source>
</reference>
<gene>
    <name evidence="6" type="ORF">EQG49_07595</name>
</gene>
<evidence type="ECO:0000256" key="2">
    <source>
        <dbReference type="ARBA" id="ARBA00022448"/>
    </source>
</evidence>